<dbReference type="EMBL" id="CAJFDI010000001">
    <property type="protein sequence ID" value="CAD5209840.1"/>
    <property type="molecule type" value="Genomic_DNA"/>
</dbReference>
<evidence type="ECO:0000313" key="3">
    <source>
        <dbReference type="Proteomes" id="UP000095284"/>
    </source>
</evidence>
<protein>
    <submittedName>
        <fullName evidence="2">(pine wood nematode) hypothetical protein</fullName>
    </submittedName>
</protein>
<dbReference type="OrthoDB" id="5849034at2759"/>
<sequence length="510" mass="57422">MDPDPGSRNDETLAAVTRRIEAGQAQTAVVSEALAAACMMKRVRRSQNFATNRDYDEQLVASSREQYQQQAGQPYRMFRQVELTRLKAPIALPRWSRHGFKLQPESTVVPQLAPEIHLVAPDEFIYSCDVDEIDESDRQVDVCALEETEASGFHDSSGEGGSAKRAKFSMKNEAVSPVHDTTPRNVNKARILKESRRRKAPRDYYEDEVVQEEIEVVDAPSSEYFPSSTNSISRRTISDRYSINVSELFDEISKHEPQNSVEHLNELFVNDPSIQYPLNVNMLVQGVKSATVEQNARMIAGLAMQVNSLKKEVQKLHADIIDTRSASLHRQNNGLTGRVFDLNAEVTQEWVLVAQAPLRSVDLVGVARALGVKIGRKNLRNRDVITRYIRCIFDEMIPKELIHQFTVRDRPMSKGKVNDIGIDVKEQITGAVLDLLGLYDVNKLSNTARIDRAHFADFANQAMKTVMYDMRRISPKSKKPDPGDLDDFSGSLHLPNQTIDQSQDASIKVD</sequence>
<organism evidence="3 5">
    <name type="scientific">Bursaphelenchus xylophilus</name>
    <name type="common">Pinewood nematode worm</name>
    <name type="synonym">Aphelenchoides xylophilus</name>
    <dbReference type="NCBI Taxonomy" id="6326"/>
    <lineage>
        <taxon>Eukaryota</taxon>
        <taxon>Metazoa</taxon>
        <taxon>Ecdysozoa</taxon>
        <taxon>Nematoda</taxon>
        <taxon>Chromadorea</taxon>
        <taxon>Rhabditida</taxon>
        <taxon>Tylenchina</taxon>
        <taxon>Tylenchomorpha</taxon>
        <taxon>Aphelenchoidea</taxon>
        <taxon>Aphelenchoididae</taxon>
        <taxon>Bursaphelenchus</taxon>
    </lineage>
</organism>
<dbReference type="Proteomes" id="UP000659654">
    <property type="component" value="Unassembled WGS sequence"/>
</dbReference>
<gene>
    <name evidence="2" type="ORF">BXYJ_LOCUS1636</name>
</gene>
<reference evidence="2" key="2">
    <citation type="submission" date="2020-09" db="EMBL/GenBank/DDBJ databases">
        <authorList>
            <person name="Kikuchi T."/>
        </authorList>
    </citation>
    <scope>NUCLEOTIDE SEQUENCE</scope>
    <source>
        <strain evidence="2">Ka4C1</strain>
    </source>
</reference>
<evidence type="ECO:0000256" key="1">
    <source>
        <dbReference type="SAM" id="MobiDB-lite"/>
    </source>
</evidence>
<proteinExistence type="predicted"/>
<dbReference type="AlphaFoldDB" id="A0A1I7RY27"/>
<dbReference type="Proteomes" id="UP000095284">
    <property type="component" value="Unplaced"/>
</dbReference>
<evidence type="ECO:0000313" key="4">
    <source>
        <dbReference type="Proteomes" id="UP000659654"/>
    </source>
</evidence>
<keyword evidence="4" id="KW-1185">Reference proteome</keyword>
<evidence type="ECO:0000313" key="2">
    <source>
        <dbReference type="EMBL" id="CAD5209840.1"/>
    </source>
</evidence>
<feature type="region of interest" description="Disordered" evidence="1">
    <location>
        <begin position="473"/>
        <end position="510"/>
    </location>
</feature>
<reference evidence="5" key="1">
    <citation type="submission" date="2016-11" db="UniProtKB">
        <authorList>
            <consortium name="WormBaseParasite"/>
        </authorList>
    </citation>
    <scope>IDENTIFICATION</scope>
</reference>
<evidence type="ECO:0000313" key="5">
    <source>
        <dbReference type="WBParaSite" id="BXY_0564400.1"/>
    </source>
</evidence>
<feature type="compositionally biased region" description="Polar residues" evidence="1">
    <location>
        <begin position="494"/>
        <end position="510"/>
    </location>
</feature>
<name>A0A1I7RY27_BURXY</name>
<dbReference type="EMBL" id="CAJFCV020000001">
    <property type="protein sequence ID" value="CAG9085216.1"/>
    <property type="molecule type" value="Genomic_DNA"/>
</dbReference>
<dbReference type="WBParaSite" id="BXY_0564400.1">
    <property type="protein sequence ID" value="BXY_0564400.1"/>
    <property type="gene ID" value="BXY_0564400"/>
</dbReference>
<accession>A0A1I7RY27</accession>
<dbReference type="Proteomes" id="UP000582659">
    <property type="component" value="Unassembled WGS sequence"/>
</dbReference>